<dbReference type="InterPro" id="IPR006189">
    <property type="entry name" value="CHASE_dom"/>
</dbReference>
<keyword evidence="4 7" id="KW-1133">Transmembrane helix</keyword>
<feature type="transmembrane region" description="Helical" evidence="7">
    <location>
        <begin position="313"/>
        <end position="333"/>
    </location>
</feature>
<evidence type="ECO:0000256" key="2">
    <source>
        <dbReference type="ARBA" id="ARBA00022475"/>
    </source>
</evidence>
<dbReference type="OrthoDB" id="9760752at2"/>
<feature type="transmembrane region" description="Helical" evidence="7">
    <location>
        <begin position="233"/>
        <end position="260"/>
    </location>
</feature>
<evidence type="ECO:0000256" key="4">
    <source>
        <dbReference type="ARBA" id="ARBA00022989"/>
    </source>
</evidence>
<dbReference type="EMBL" id="VLKW01000011">
    <property type="protein sequence ID" value="TWI43775.1"/>
    <property type="molecule type" value="Genomic_DNA"/>
</dbReference>
<evidence type="ECO:0000256" key="7">
    <source>
        <dbReference type="SAM" id="Phobius"/>
    </source>
</evidence>
<dbReference type="EMBL" id="CP046904">
    <property type="protein sequence ID" value="QGZ42619.1"/>
    <property type="molecule type" value="Genomic_DNA"/>
</dbReference>
<dbReference type="SMART" id="SM01079">
    <property type="entry name" value="CHASE"/>
    <property type="match status" value="1"/>
</dbReference>
<dbReference type="Pfam" id="PF03924">
    <property type="entry name" value="CHASE"/>
    <property type="match status" value="1"/>
</dbReference>
<dbReference type="Pfam" id="PF05231">
    <property type="entry name" value="MASE1"/>
    <property type="match status" value="1"/>
</dbReference>
<feature type="transmembrane region" description="Helical" evidence="7">
    <location>
        <begin position="87"/>
        <end position="109"/>
    </location>
</feature>
<comment type="subcellular location">
    <subcellularLocation>
        <location evidence="1">Cell membrane</location>
        <topology evidence="1">Multi-pass membrane protein</topology>
    </subcellularLocation>
</comment>
<keyword evidence="3 7" id="KW-0812">Transmembrane</keyword>
<reference evidence="9 12" key="3">
    <citation type="submission" date="2019-12" db="EMBL/GenBank/DDBJ databases">
        <title>Draft Genome Sequences of Six Type Strains of the Genus Massilia.</title>
        <authorList>
            <person name="Miess H."/>
            <person name="Frediansyah A."/>
            <person name="Goeker M."/>
            <person name="Gross H."/>
        </authorList>
    </citation>
    <scope>NUCLEOTIDE SEQUENCE [LARGE SCALE GENOMIC DNA]</scope>
    <source>
        <strain evidence="9 12">DSM 26639</strain>
    </source>
</reference>
<evidence type="ECO:0000313" key="10">
    <source>
        <dbReference type="EMBL" id="TWI43775.1"/>
    </source>
</evidence>
<dbReference type="GO" id="GO:0003824">
    <property type="term" value="F:catalytic activity"/>
    <property type="evidence" value="ECO:0007669"/>
    <property type="project" value="UniProtKB-ARBA"/>
</dbReference>
<dbReference type="InterPro" id="IPR042240">
    <property type="entry name" value="CHASE_sf"/>
</dbReference>
<dbReference type="PROSITE" id="PS51257">
    <property type="entry name" value="PROKAR_LIPOPROTEIN"/>
    <property type="match status" value="1"/>
</dbReference>
<feature type="transmembrane region" description="Helical" evidence="7">
    <location>
        <begin position="195"/>
        <end position="213"/>
    </location>
</feature>
<accession>A0A562PH39</accession>
<feature type="domain" description="CHASE" evidence="8">
    <location>
        <begin position="442"/>
        <end position="502"/>
    </location>
</feature>
<proteinExistence type="predicted"/>
<dbReference type="Proteomes" id="UP000315112">
    <property type="component" value="Unassembled WGS sequence"/>
</dbReference>
<evidence type="ECO:0000256" key="1">
    <source>
        <dbReference type="ARBA" id="ARBA00004651"/>
    </source>
</evidence>
<dbReference type="Gene3D" id="3.30.450.350">
    <property type="entry name" value="CHASE domain"/>
    <property type="match status" value="1"/>
</dbReference>
<feature type="transmembrane region" description="Helical" evidence="7">
    <location>
        <begin position="161"/>
        <end position="183"/>
    </location>
</feature>
<dbReference type="GO" id="GO:0007165">
    <property type="term" value="P:signal transduction"/>
    <property type="evidence" value="ECO:0007669"/>
    <property type="project" value="UniProtKB-ARBA"/>
</dbReference>
<dbReference type="InterPro" id="IPR007895">
    <property type="entry name" value="MASE1"/>
</dbReference>
<feature type="transmembrane region" description="Helical" evidence="7">
    <location>
        <begin position="121"/>
        <end position="149"/>
    </location>
</feature>
<gene>
    <name evidence="9" type="ORF">GO485_28670</name>
    <name evidence="10" type="ORF">IP92_04829</name>
</gene>
<keyword evidence="12" id="KW-1185">Reference proteome</keyword>
<evidence type="ECO:0000313" key="12">
    <source>
        <dbReference type="Proteomes" id="UP000437862"/>
    </source>
</evidence>
<evidence type="ECO:0000259" key="8">
    <source>
        <dbReference type="PROSITE" id="PS50839"/>
    </source>
</evidence>
<dbReference type="AlphaFoldDB" id="A0A562PH39"/>
<keyword evidence="5 7" id="KW-0472">Membrane</keyword>
<feature type="compositionally biased region" description="Basic residues" evidence="6">
    <location>
        <begin position="563"/>
        <end position="573"/>
    </location>
</feature>
<dbReference type="GO" id="GO:0005886">
    <property type="term" value="C:plasma membrane"/>
    <property type="evidence" value="ECO:0007669"/>
    <property type="project" value="UniProtKB-SubCell"/>
</dbReference>
<name>A0A562PH39_9BURK</name>
<evidence type="ECO:0000313" key="9">
    <source>
        <dbReference type="EMBL" id="QGZ42619.1"/>
    </source>
</evidence>
<dbReference type="RefSeq" id="WP_145880065.1">
    <property type="nucleotide sequence ID" value="NZ_CP046904.1"/>
</dbReference>
<feature type="region of interest" description="Disordered" evidence="6">
    <location>
        <begin position="554"/>
        <end position="573"/>
    </location>
</feature>
<reference evidence="10" key="2">
    <citation type="submission" date="2019-07" db="EMBL/GenBank/DDBJ databases">
        <authorList>
            <person name="Whitman W."/>
            <person name="Huntemann M."/>
            <person name="Clum A."/>
            <person name="Pillay M."/>
            <person name="Palaniappan K."/>
            <person name="Varghese N."/>
            <person name="Mikhailova N."/>
            <person name="Stamatis D."/>
            <person name="Reddy T."/>
            <person name="Daum C."/>
            <person name="Shapiro N."/>
            <person name="Ivanova N."/>
            <person name="Kyrpides N."/>
            <person name="Woyke T."/>
        </authorList>
    </citation>
    <scope>NUCLEOTIDE SEQUENCE</scope>
    <source>
        <strain evidence="10">CGMCC 1.10685</strain>
    </source>
</reference>
<protein>
    <submittedName>
        <fullName evidence="10">CHASE domain-containing protein</fullName>
    </submittedName>
</protein>
<evidence type="ECO:0000256" key="5">
    <source>
        <dbReference type="ARBA" id="ARBA00023136"/>
    </source>
</evidence>
<feature type="transmembrane region" description="Helical" evidence="7">
    <location>
        <begin position="272"/>
        <end position="293"/>
    </location>
</feature>
<evidence type="ECO:0000256" key="6">
    <source>
        <dbReference type="SAM" id="MobiDB-lite"/>
    </source>
</evidence>
<sequence>MKIRTGPLTAAAAGKALLCLAGYLLGAAACLALAVPNGNSSPLWLPTGIALAALLRWRRQMLIPIAAGSLLVNLYLMARGAGLTQGAIAAACAITIANLLAVVLAYWLIRHCGRALRRHNPLVVYGYLLAVTVAAAVSGAAGGIALVAADIVAAADLVQVATLWWLGDLMAMLLVTPLLAAWTAAPELRRLRRHWLGHGAVWLAAAVATVAIYRWSPPAWAAWTPFLLLVPVLWAAFAQGAIASTTVAALAAGGAVWVTLAGNGPFATRDQFHSLLALDMYLALLAIAGMVLTNTAAGHFRDTDGSRPGRWPVVTLALCLAITVAAWHGIAAWSERRIVEQFRAVVNDAWQQMDYRIGNYRRMLTAGRAFFDASDDVSAAEWRAYVGDFDLEQAFPGTLGLGYATWVPEHERAAFLARQRMERPGFHIWPEPAAWPAVVATYLAPVNARNERAIGFNLLSDPVRRAALEPAIAHGGIGSTAALALVQDLDRPAQLGFLMFVPCIARARTWARRPAAWRHCGASSTARSASATWSAACSATAVPSHCESMTCTAAPAGGPSTTAHHRPARRPAT</sequence>
<evidence type="ECO:0000313" key="11">
    <source>
        <dbReference type="Proteomes" id="UP000315112"/>
    </source>
</evidence>
<dbReference type="PROSITE" id="PS50839">
    <property type="entry name" value="CHASE"/>
    <property type="match status" value="1"/>
</dbReference>
<keyword evidence="2" id="KW-1003">Cell membrane</keyword>
<organism evidence="10 11">
    <name type="scientific">Pseudoduganella flava</name>
    <dbReference type="NCBI Taxonomy" id="871742"/>
    <lineage>
        <taxon>Bacteria</taxon>
        <taxon>Pseudomonadati</taxon>
        <taxon>Pseudomonadota</taxon>
        <taxon>Betaproteobacteria</taxon>
        <taxon>Burkholderiales</taxon>
        <taxon>Oxalobacteraceae</taxon>
        <taxon>Telluria group</taxon>
        <taxon>Pseudoduganella</taxon>
    </lineage>
</organism>
<feature type="transmembrane region" description="Helical" evidence="7">
    <location>
        <begin position="12"/>
        <end position="35"/>
    </location>
</feature>
<dbReference type="Proteomes" id="UP000437862">
    <property type="component" value="Chromosome"/>
</dbReference>
<reference evidence="10 11" key="1">
    <citation type="journal article" date="2015" name="Stand. Genomic Sci.">
        <title>Genomic Encyclopedia of Bacterial and Archaeal Type Strains, Phase III: the genomes of soil and plant-associated and newly described type strains.</title>
        <authorList>
            <person name="Whitman W.B."/>
            <person name="Woyke T."/>
            <person name="Klenk H.P."/>
            <person name="Zhou Y."/>
            <person name="Lilburn T.G."/>
            <person name="Beck B.J."/>
            <person name="De Vos P."/>
            <person name="Vandamme P."/>
            <person name="Eisen J.A."/>
            <person name="Garrity G."/>
            <person name="Hugenholtz P."/>
            <person name="Kyrpides N.C."/>
        </authorList>
    </citation>
    <scope>NUCLEOTIDE SEQUENCE [LARGE SCALE GENOMIC DNA]</scope>
    <source>
        <strain evidence="10 11">CGMCC 1.10685</strain>
    </source>
</reference>
<evidence type="ECO:0000256" key="3">
    <source>
        <dbReference type="ARBA" id="ARBA00022692"/>
    </source>
</evidence>